<gene>
    <name evidence="1" type="primary">BQ5605_C009g05610</name>
    <name evidence="1" type="ORF">BQ5605_C009G05610</name>
</gene>
<sequence length="103" mass="10981">MEDERLGTQGLGEDVGKHVASGDVADLDLFLSNPLADVVFRDANVTRSLMVGWVLCVRRRSAYASRRPRADLCGLTLALARGAAASLDLSPFSSLSSPANYTV</sequence>
<name>A0A2X0PF15_9BASI</name>
<organism evidence="1 2">
    <name type="scientific">Microbotryum silenes-dioicae</name>
    <dbReference type="NCBI Taxonomy" id="796604"/>
    <lineage>
        <taxon>Eukaryota</taxon>
        <taxon>Fungi</taxon>
        <taxon>Dikarya</taxon>
        <taxon>Basidiomycota</taxon>
        <taxon>Pucciniomycotina</taxon>
        <taxon>Microbotryomycetes</taxon>
        <taxon>Microbotryales</taxon>
        <taxon>Microbotryaceae</taxon>
        <taxon>Microbotryum</taxon>
    </lineage>
</organism>
<accession>A0A2X0PF15</accession>
<dbReference type="EMBL" id="FQNC01000049">
    <property type="protein sequence ID" value="SGY82982.1"/>
    <property type="molecule type" value="Genomic_DNA"/>
</dbReference>
<proteinExistence type="predicted"/>
<evidence type="ECO:0000313" key="2">
    <source>
        <dbReference type="Proteomes" id="UP000249464"/>
    </source>
</evidence>
<keyword evidence="2" id="KW-1185">Reference proteome</keyword>
<dbReference type="Proteomes" id="UP000249464">
    <property type="component" value="Unassembled WGS sequence"/>
</dbReference>
<dbReference type="AlphaFoldDB" id="A0A2X0PF15"/>
<protein>
    <submittedName>
        <fullName evidence="1">BQ5605_C009g05610 protein</fullName>
    </submittedName>
</protein>
<evidence type="ECO:0000313" key="1">
    <source>
        <dbReference type="EMBL" id="SGY82982.1"/>
    </source>
</evidence>
<reference evidence="1 2" key="1">
    <citation type="submission" date="2016-11" db="EMBL/GenBank/DDBJ databases">
        <authorList>
            <person name="Jaros S."/>
            <person name="Januszkiewicz K."/>
            <person name="Wedrychowicz H."/>
        </authorList>
    </citation>
    <scope>NUCLEOTIDE SEQUENCE [LARGE SCALE GENOMIC DNA]</scope>
</reference>